<name>A0A841KVA1_9FIRM</name>
<dbReference type="GO" id="GO:0005829">
    <property type="term" value="C:cytosol"/>
    <property type="evidence" value="ECO:0007669"/>
    <property type="project" value="TreeGrafter"/>
</dbReference>
<protein>
    <recommendedName>
        <fullName evidence="8">Methylenetetrahydrofolate reductase</fullName>
    </recommendedName>
</protein>
<comment type="pathway">
    <text evidence="2 8">One-carbon metabolism; tetrahydrofolate interconversion.</text>
</comment>
<gene>
    <name evidence="10" type="ORF">HNQ80_003442</name>
</gene>
<organism evidence="10 11">
    <name type="scientific">Anaerosolibacter carboniphilus</name>
    <dbReference type="NCBI Taxonomy" id="1417629"/>
    <lineage>
        <taxon>Bacteria</taxon>
        <taxon>Bacillati</taxon>
        <taxon>Bacillota</taxon>
        <taxon>Clostridia</taxon>
        <taxon>Peptostreptococcales</taxon>
        <taxon>Thermotaleaceae</taxon>
        <taxon>Anaerosolibacter</taxon>
    </lineage>
</organism>
<evidence type="ECO:0000256" key="1">
    <source>
        <dbReference type="ARBA" id="ARBA00001974"/>
    </source>
</evidence>
<evidence type="ECO:0000256" key="7">
    <source>
        <dbReference type="ARBA" id="ARBA00048628"/>
    </source>
</evidence>
<evidence type="ECO:0000256" key="6">
    <source>
        <dbReference type="ARBA" id="ARBA00023002"/>
    </source>
</evidence>
<dbReference type="InterPro" id="IPR022026">
    <property type="entry name" value="DUF5981"/>
</dbReference>
<evidence type="ECO:0000313" key="10">
    <source>
        <dbReference type="EMBL" id="MBB6217323.1"/>
    </source>
</evidence>
<dbReference type="PANTHER" id="PTHR45754">
    <property type="entry name" value="METHYLENETETRAHYDROFOLATE REDUCTASE"/>
    <property type="match status" value="1"/>
</dbReference>
<keyword evidence="6 8" id="KW-0560">Oxidoreductase</keyword>
<dbReference type="GO" id="GO:0106312">
    <property type="term" value="F:methylenetetrahydrofolate reductase (NADH) activity"/>
    <property type="evidence" value="ECO:0007669"/>
    <property type="project" value="UniProtKB-EC"/>
</dbReference>
<keyword evidence="11" id="KW-1185">Reference proteome</keyword>
<evidence type="ECO:0000256" key="3">
    <source>
        <dbReference type="ARBA" id="ARBA00006743"/>
    </source>
</evidence>
<comment type="similarity">
    <text evidence="3 8">Belongs to the methylenetetrahydrofolate reductase family.</text>
</comment>
<dbReference type="InterPro" id="IPR003171">
    <property type="entry name" value="Mehydrof_redctse-like"/>
</dbReference>
<dbReference type="Proteomes" id="UP000579281">
    <property type="component" value="Unassembled WGS sequence"/>
</dbReference>
<dbReference type="Pfam" id="PF02219">
    <property type="entry name" value="MTHFR"/>
    <property type="match status" value="1"/>
</dbReference>
<dbReference type="UniPathway" id="UPA00193"/>
<dbReference type="Gene3D" id="3.20.20.220">
    <property type="match status" value="1"/>
</dbReference>
<dbReference type="GO" id="GO:0071949">
    <property type="term" value="F:FAD binding"/>
    <property type="evidence" value="ECO:0007669"/>
    <property type="project" value="TreeGrafter"/>
</dbReference>
<dbReference type="PANTHER" id="PTHR45754:SF3">
    <property type="entry name" value="METHYLENETETRAHYDROFOLATE REDUCTASE (NADPH)"/>
    <property type="match status" value="1"/>
</dbReference>
<dbReference type="AlphaFoldDB" id="A0A841KVA1"/>
<dbReference type="GO" id="GO:0009086">
    <property type="term" value="P:methionine biosynthetic process"/>
    <property type="evidence" value="ECO:0007669"/>
    <property type="project" value="TreeGrafter"/>
</dbReference>
<evidence type="ECO:0000256" key="2">
    <source>
        <dbReference type="ARBA" id="ARBA00004777"/>
    </source>
</evidence>
<sequence length="523" mass="59328">MSTRKLSFREALLDPEQMSVTWELVPGRGAREEAQESVAQMAELAARDSRINSITLTDNPSGKPAILPYPLALEAKELGIETLIHFTCKDKNRNDIESELHALARSGLPNLLVMTGDYTTEGFGGRPKPVFDLDAVQALRFIRKMNNGFEIPAHKGSKKLQNTDFFAGAVVSPFKSKEAELMAQYYKMHKKIAEGAQFIVTQLGYDARKFDELKRYMDWYNLKTPLVGNIFVLSLPVAKMMNKNLIPGCVVTDKMVADLEAEKAKGNVKEQQLLRSAKLYAIFKGLKYNGVTIAGHGIGYTDVKHIIEKGEELSANWLDYVAEFDYPQDNGFYFFEKDPVTGLNTNKIVDRSTTGARAKSTMKDVMFSMVHHLALSEKAPLYPMIKKIAKKIDKSSMKKPFTKMEYWSKSIMLECRFCGDCVMHELAYTCPMSQCAKHQRNGACGGSRDGWCEVYPEKQKCIYVTMYEKFKNAGKEGTMKEGYIPPVNWDLYRTSSWLNFFAGRDYNYRKDVEEQEEAKSYAE</sequence>
<dbReference type="RefSeq" id="WP_184311822.1">
    <property type="nucleotide sequence ID" value="NZ_JACHEN010000022.1"/>
</dbReference>
<dbReference type="EMBL" id="JACHEN010000022">
    <property type="protein sequence ID" value="MBB6217323.1"/>
    <property type="molecule type" value="Genomic_DNA"/>
</dbReference>
<keyword evidence="5 8" id="KW-0274">FAD</keyword>
<evidence type="ECO:0000259" key="9">
    <source>
        <dbReference type="Pfam" id="PF12225"/>
    </source>
</evidence>
<comment type="cofactor">
    <cofactor evidence="1 8">
        <name>FAD</name>
        <dbReference type="ChEBI" id="CHEBI:57692"/>
    </cofactor>
</comment>
<evidence type="ECO:0000256" key="5">
    <source>
        <dbReference type="ARBA" id="ARBA00022827"/>
    </source>
</evidence>
<dbReference type="InterPro" id="IPR029041">
    <property type="entry name" value="FAD-linked_oxidoreductase-like"/>
</dbReference>
<proteinExistence type="inferred from homology"/>
<feature type="domain" description="Methylene-tetrahydrofolate reductase C-terminal-like" evidence="9">
    <location>
        <begin position="397"/>
        <end position="489"/>
    </location>
</feature>
<reference evidence="10 11" key="1">
    <citation type="submission" date="2020-08" db="EMBL/GenBank/DDBJ databases">
        <title>Genomic Encyclopedia of Type Strains, Phase IV (KMG-IV): sequencing the most valuable type-strain genomes for metagenomic binning, comparative biology and taxonomic classification.</title>
        <authorList>
            <person name="Goeker M."/>
        </authorList>
    </citation>
    <scope>NUCLEOTIDE SEQUENCE [LARGE SCALE GENOMIC DNA]</scope>
    <source>
        <strain evidence="10 11">DSM 103526</strain>
    </source>
</reference>
<dbReference type="Pfam" id="PF12225">
    <property type="entry name" value="DUF5981"/>
    <property type="match status" value="1"/>
</dbReference>
<comment type="caution">
    <text evidence="10">The sequence shown here is derived from an EMBL/GenBank/DDBJ whole genome shotgun (WGS) entry which is preliminary data.</text>
</comment>
<evidence type="ECO:0000313" key="11">
    <source>
        <dbReference type="Proteomes" id="UP000579281"/>
    </source>
</evidence>
<dbReference type="SUPFAM" id="SSF51730">
    <property type="entry name" value="FAD-linked oxidoreductase"/>
    <property type="match status" value="1"/>
</dbReference>
<evidence type="ECO:0000256" key="4">
    <source>
        <dbReference type="ARBA" id="ARBA00022630"/>
    </source>
</evidence>
<keyword evidence="4 8" id="KW-0285">Flavoprotein</keyword>
<dbReference type="GO" id="GO:0035999">
    <property type="term" value="P:tetrahydrofolate interconversion"/>
    <property type="evidence" value="ECO:0007669"/>
    <property type="project" value="UniProtKB-UniPathway"/>
</dbReference>
<accession>A0A841KVA1</accession>
<evidence type="ECO:0000256" key="8">
    <source>
        <dbReference type="RuleBase" id="RU003862"/>
    </source>
</evidence>
<comment type="catalytic activity">
    <reaction evidence="7">
        <text>(6S)-5-methyl-5,6,7,8-tetrahydrofolate + NAD(+) = (6R)-5,10-methylene-5,6,7,8-tetrahydrofolate + NADH + H(+)</text>
        <dbReference type="Rhea" id="RHEA:19821"/>
        <dbReference type="ChEBI" id="CHEBI:15378"/>
        <dbReference type="ChEBI" id="CHEBI:15636"/>
        <dbReference type="ChEBI" id="CHEBI:18608"/>
        <dbReference type="ChEBI" id="CHEBI:57540"/>
        <dbReference type="ChEBI" id="CHEBI:57945"/>
        <dbReference type="EC" id="1.5.1.54"/>
    </reaction>
    <physiologicalReaction direction="right-to-left" evidence="7">
        <dbReference type="Rhea" id="RHEA:19823"/>
    </physiologicalReaction>
</comment>